<reference evidence="1" key="1">
    <citation type="submission" date="2019-03" db="EMBL/GenBank/DDBJ databases">
        <title>Single cell metagenomics reveals metabolic interactions within the superorganism composed of flagellate Streblomastix strix and complex community of Bacteroidetes bacteria on its surface.</title>
        <authorList>
            <person name="Treitli S.C."/>
            <person name="Kolisko M."/>
            <person name="Husnik F."/>
            <person name="Keeling P."/>
            <person name="Hampl V."/>
        </authorList>
    </citation>
    <scope>NUCLEOTIDE SEQUENCE</scope>
    <source>
        <strain evidence="1">STM</strain>
    </source>
</reference>
<protein>
    <submittedName>
        <fullName evidence="1">Uncharacterized protein</fullName>
    </submittedName>
</protein>
<proteinExistence type="predicted"/>
<sequence length="50" mass="5921">MVNFLCKEIKNCFMKLMNAKNKQRLLSRIIIPINMIHRSNNSVHSKPTKH</sequence>
<dbReference type="AlphaFoldDB" id="A0A5J4STX2"/>
<accession>A0A5J4STX2</accession>
<name>A0A5J4STX2_9ZZZZ</name>
<gene>
    <name evidence="1" type="ORF">EZS27_002967</name>
</gene>
<dbReference type="EMBL" id="SNRY01000043">
    <property type="protein sequence ID" value="KAA6349639.1"/>
    <property type="molecule type" value="Genomic_DNA"/>
</dbReference>
<organism evidence="1">
    <name type="scientific">termite gut metagenome</name>
    <dbReference type="NCBI Taxonomy" id="433724"/>
    <lineage>
        <taxon>unclassified sequences</taxon>
        <taxon>metagenomes</taxon>
        <taxon>organismal metagenomes</taxon>
    </lineage>
</organism>
<comment type="caution">
    <text evidence="1">The sequence shown here is derived from an EMBL/GenBank/DDBJ whole genome shotgun (WGS) entry which is preliminary data.</text>
</comment>
<evidence type="ECO:0000313" key="1">
    <source>
        <dbReference type="EMBL" id="KAA6349639.1"/>
    </source>
</evidence>